<sequence length="27" mass="3117">MRDTMKKELEAELVNVTGTAKPTRKIR</sequence>
<dbReference type="Proteomes" id="UP001293593">
    <property type="component" value="Unassembled WGS sequence"/>
</dbReference>
<name>A0AAE1J0Z1_9FABA</name>
<dbReference type="EMBL" id="JAWXYG010000010">
    <property type="protein sequence ID" value="KAK4260611.1"/>
    <property type="molecule type" value="Genomic_DNA"/>
</dbReference>
<keyword evidence="2" id="KW-1185">Reference proteome</keyword>
<organism evidence="1 2">
    <name type="scientific">Acacia crassicarpa</name>
    <name type="common">northern wattle</name>
    <dbReference type="NCBI Taxonomy" id="499986"/>
    <lineage>
        <taxon>Eukaryota</taxon>
        <taxon>Viridiplantae</taxon>
        <taxon>Streptophyta</taxon>
        <taxon>Embryophyta</taxon>
        <taxon>Tracheophyta</taxon>
        <taxon>Spermatophyta</taxon>
        <taxon>Magnoliopsida</taxon>
        <taxon>eudicotyledons</taxon>
        <taxon>Gunneridae</taxon>
        <taxon>Pentapetalae</taxon>
        <taxon>rosids</taxon>
        <taxon>fabids</taxon>
        <taxon>Fabales</taxon>
        <taxon>Fabaceae</taxon>
        <taxon>Caesalpinioideae</taxon>
        <taxon>mimosoid clade</taxon>
        <taxon>Acacieae</taxon>
        <taxon>Acacia</taxon>
    </lineage>
</organism>
<gene>
    <name evidence="1" type="ORF">QN277_003704</name>
</gene>
<evidence type="ECO:0000313" key="1">
    <source>
        <dbReference type="EMBL" id="KAK4260611.1"/>
    </source>
</evidence>
<evidence type="ECO:0000313" key="2">
    <source>
        <dbReference type="Proteomes" id="UP001293593"/>
    </source>
</evidence>
<protein>
    <submittedName>
        <fullName evidence="1">Uncharacterized protein</fullName>
    </submittedName>
</protein>
<accession>A0AAE1J0Z1</accession>
<comment type="caution">
    <text evidence="1">The sequence shown here is derived from an EMBL/GenBank/DDBJ whole genome shotgun (WGS) entry which is preliminary data.</text>
</comment>
<proteinExistence type="predicted"/>
<dbReference type="AlphaFoldDB" id="A0AAE1J0Z1"/>
<reference evidence="1" key="1">
    <citation type="submission" date="2023-10" db="EMBL/GenBank/DDBJ databases">
        <title>Chromosome-level genome of the transformable northern wattle, Acacia crassicarpa.</title>
        <authorList>
            <person name="Massaro I."/>
            <person name="Sinha N.R."/>
            <person name="Poethig S."/>
            <person name="Leichty A.R."/>
        </authorList>
    </citation>
    <scope>NUCLEOTIDE SEQUENCE</scope>
    <source>
        <strain evidence="1">Acra3RX</strain>
        <tissue evidence="1">Leaf</tissue>
    </source>
</reference>